<sequence length="458" mass="51094">MTSRKDLPERVRALLSAPANVAVHGSPGSGKSWISDRVIASLDGGGARLVRVDLSTVMSGLELFSEIATSTSQSLRREAGTSLPPNTHAAWKAARLQIEQAGCHVILVLDQFDRALHFDDGQEFLLLFRELVHRPETLPCTALILSRRSLQSIEAKVSGISTLASVCYTEFLGSVSIDDVSSFVPGVNSISATDAIECLKWSGGHPALVKYWLTVRPDRNPARAADLERSKLFLRVIDYLNEIDLVDAAAQFVLGPIIEDMLLEKQELELLGILSLRGDSSADEAALSDQDIFRDALRNRTWSLDPWGILGRAEVRLRAAVEARMMDVYGSDWPALVAKKSPAITRARNEALQKMERDQKMFARQAPWLSYTYPGDLWTIIQAEWQHFQKVFEKNDKVYWRSVLTGLAQYRAPLAHGRPEVLGEAQRAQCRIFANEVIESINRFEASTRTLPRRTVET</sequence>
<proteinExistence type="predicted"/>
<reference evidence="3" key="1">
    <citation type="submission" date="2016-10" db="EMBL/GenBank/DDBJ databases">
        <authorList>
            <person name="Varghese N."/>
            <person name="Submissions S."/>
        </authorList>
    </citation>
    <scope>NUCLEOTIDE SEQUENCE [LARGE SCALE GENOMIC DNA]</scope>
    <source>
        <strain evidence="3">DSM 45245</strain>
    </source>
</reference>
<dbReference type="SUPFAM" id="SSF52540">
    <property type="entry name" value="P-loop containing nucleoside triphosphate hydrolases"/>
    <property type="match status" value="1"/>
</dbReference>
<dbReference type="InterPro" id="IPR027417">
    <property type="entry name" value="P-loop_NTPase"/>
</dbReference>
<dbReference type="AlphaFoldDB" id="A0A1H3R2S2"/>
<evidence type="ECO:0000313" key="3">
    <source>
        <dbReference type="Proteomes" id="UP000242415"/>
    </source>
</evidence>
<dbReference type="RefSeq" id="WP_175543692.1">
    <property type="nucleotide sequence ID" value="NZ_FNPH01000007.1"/>
</dbReference>
<feature type="domain" description="ORC1/DEAH AAA+ ATPase" evidence="1">
    <location>
        <begin position="20"/>
        <end position="137"/>
    </location>
</feature>
<dbReference type="Proteomes" id="UP000242415">
    <property type="component" value="Unassembled WGS sequence"/>
</dbReference>
<dbReference type="EMBL" id="FNPH01000007">
    <property type="protein sequence ID" value="SDZ19605.1"/>
    <property type="molecule type" value="Genomic_DNA"/>
</dbReference>
<protein>
    <submittedName>
        <fullName evidence="2">AAA domain-containing protein</fullName>
    </submittedName>
</protein>
<evidence type="ECO:0000313" key="2">
    <source>
        <dbReference type="EMBL" id="SDZ19605.1"/>
    </source>
</evidence>
<organism evidence="2 3">
    <name type="scientific">Micromonospora pattaloongensis</name>
    <dbReference type="NCBI Taxonomy" id="405436"/>
    <lineage>
        <taxon>Bacteria</taxon>
        <taxon>Bacillati</taxon>
        <taxon>Actinomycetota</taxon>
        <taxon>Actinomycetes</taxon>
        <taxon>Micromonosporales</taxon>
        <taxon>Micromonosporaceae</taxon>
        <taxon>Micromonospora</taxon>
    </lineage>
</organism>
<accession>A0A1H3R2S2</accession>
<keyword evidence="3" id="KW-1185">Reference proteome</keyword>
<gene>
    <name evidence="2" type="ORF">SAMN05444365_1077</name>
</gene>
<dbReference type="Pfam" id="PF13401">
    <property type="entry name" value="AAA_22"/>
    <property type="match status" value="1"/>
</dbReference>
<dbReference type="InterPro" id="IPR049945">
    <property type="entry name" value="AAA_22"/>
</dbReference>
<evidence type="ECO:0000259" key="1">
    <source>
        <dbReference type="Pfam" id="PF13401"/>
    </source>
</evidence>
<name>A0A1H3R2S2_9ACTN</name>
<dbReference type="GO" id="GO:0016887">
    <property type="term" value="F:ATP hydrolysis activity"/>
    <property type="evidence" value="ECO:0007669"/>
    <property type="project" value="InterPro"/>
</dbReference>
<dbReference type="Gene3D" id="3.40.50.300">
    <property type="entry name" value="P-loop containing nucleotide triphosphate hydrolases"/>
    <property type="match status" value="1"/>
</dbReference>